<sequence>MVFEKKAEKRRGVTFGGSFLAKGDDAPLRGVLGIVFLIFGFLTLIGSLIYCVIICKDVKRPSEVNPDDLKNIGSSEIHYKGEEKYGDDRYSDRYSVSKLSGKYSDRNGNGRY</sequence>
<gene>
    <name evidence="2" type="ORF">NQ317_004051</name>
</gene>
<dbReference type="PANTHER" id="PTHR41155:SF1">
    <property type="entry name" value="FI19525P1"/>
    <property type="match status" value="1"/>
</dbReference>
<evidence type="ECO:0000313" key="2">
    <source>
        <dbReference type="EMBL" id="KAJ8967816.1"/>
    </source>
</evidence>
<dbReference type="Proteomes" id="UP001162164">
    <property type="component" value="Unassembled WGS sequence"/>
</dbReference>
<keyword evidence="1" id="KW-0812">Transmembrane</keyword>
<feature type="transmembrane region" description="Helical" evidence="1">
    <location>
        <begin position="30"/>
        <end position="53"/>
    </location>
</feature>
<name>A0ABQ9IWJ2_9CUCU</name>
<comment type="caution">
    <text evidence="2">The sequence shown here is derived from an EMBL/GenBank/DDBJ whole genome shotgun (WGS) entry which is preliminary data.</text>
</comment>
<organism evidence="2 3">
    <name type="scientific">Molorchus minor</name>
    <dbReference type="NCBI Taxonomy" id="1323400"/>
    <lineage>
        <taxon>Eukaryota</taxon>
        <taxon>Metazoa</taxon>
        <taxon>Ecdysozoa</taxon>
        <taxon>Arthropoda</taxon>
        <taxon>Hexapoda</taxon>
        <taxon>Insecta</taxon>
        <taxon>Pterygota</taxon>
        <taxon>Neoptera</taxon>
        <taxon>Endopterygota</taxon>
        <taxon>Coleoptera</taxon>
        <taxon>Polyphaga</taxon>
        <taxon>Cucujiformia</taxon>
        <taxon>Chrysomeloidea</taxon>
        <taxon>Cerambycidae</taxon>
        <taxon>Lamiinae</taxon>
        <taxon>Monochamini</taxon>
        <taxon>Molorchus</taxon>
    </lineage>
</organism>
<reference evidence="2" key="1">
    <citation type="journal article" date="2023" name="Insect Mol. Biol.">
        <title>Genome sequencing provides insights into the evolution of gene families encoding plant cell wall-degrading enzymes in longhorned beetles.</title>
        <authorList>
            <person name="Shin N.R."/>
            <person name="Okamura Y."/>
            <person name="Kirsch R."/>
            <person name="Pauchet Y."/>
        </authorList>
    </citation>
    <scope>NUCLEOTIDE SEQUENCE</scope>
    <source>
        <strain evidence="2">MMC_N1</strain>
    </source>
</reference>
<accession>A0ABQ9IWJ2</accession>
<proteinExistence type="predicted"/>
<evidence type="ECO:0000313" key="3">
    <source>
        <dbReference type="Proteomes" id="UP001162164"/>
    </source>
</evidence>
<keyword evidence="1" id="KW-1133">Transmembrane helix</keyword>
<protein>
    <submittedName>
        <fullName evidence="2">Uncharacterized protein</fullName>
    </submittedName>
</protein>
<keyword evidence="3" id="KW-1185">Reference proteome</keyword>
<dbReference type="EMBL" id="JAPWTJ010002126">
    <property type="protein sequence ID" value="KAJ8967816.1"/>
    <property type="molecule type" value="Genomic_DNA"/>
</dbReference>
<dbReference type="PANTHER" id="PTHR41155">
    <property type="entry name" value="FI19525P1"/>
    <property type="match status" value="1"/>
</dbReference>
<evidence type="ECO:0000256" key="1">
    <source>
        <dbReference type="SAM" id="Phobius"/>
    </source>
</evidence>
<keyword evidence="1" id="KW-0472">Membrane</keyword>